<dbReference type="NCBIfam" id="NF005889">
    <property type="entry name" value="PRK07850.1"/>
    <property type="match status" value="1"/>
</dbReference>
<feature type="active site" description="Proton acceptor" evidence="4">
    <location>
        <position position="362"/>
    </location>
</feature>
<dbReference type="NCBIfam" id="TIGR01930">
    <property type="entry name" value="AcCoA-C-Actrans"/>
    <property type="match status" value="1"/>
</dbReference>
<dbReference type="Gene3D" id="3.40.47.10">
    <property type="match status" value="2"/>
</dbReference>
<reference evidence="8 9" key="1">
    <citation type="submission" date="2020-07" db="EMBL/GenBank/DDBJ databases">
        <title>Sequencing the genomes of 1000 actinobacteria strains.</title>
        <authorList>
            <person name="Klenk H.-P."/>
        </authorList>
    </citation>
    <scope>NUCLEOTIDE SEQUENCE [LARGE SCALE GENOMIC DNA]</scope>
    <source>
        <strain evidence="8 9">DSM 19082</strain>
    </source>
</reference>
<feature type="domain" description="Thiolase N-terminal" evidence="6">
    <location>
        <begin position="4"/>
        <end position="245"/>
    </location>
</feature>
<sequence length="375" mass="38908">MTPVIVDAARTPFGKRDGWLSGVHAAELLGHAQRGVLDRTGIDPDLVEQAIGGCVTPIGEQFGNITRTSWLHAGLPTATGTTTIDAQCGTAAQALSLVAGQIAIGSLEVGLACGVELMSRVPLTYKVGTGLGTPRPASWSVDNPDQYTAADRIAVRRGFGREDLDAFGLRSQQRAAAAWGAGLFDDQVIPVATPDHGTVTRDQGLRESSTEGLARLKPVKDGGLHTAGSSSQVSDGASAALLMSQEKAEELGLKPKARLLNQCVMGGDLEYMLDAPIEAAAKVLARAGMTIGDVDVFEVNEAFASVPMSFAQVHGVDDDRLNPNGGAIALGHPAGATGIRLIATALAELERRDAQVAMVAICASAATTCLLIERL</sequence>
<name>A0A852RL56_9ACTN</name>
<keyword evidence="2 5" id="KW-0808">Transferase</keyword>
<keyword evidence="3 5" id="KW-0012">Acyltransferase</keyword>
<evidence type="ECO:0000256" key="5">
    <source>
        <dbReference type="RuleBase" id="RU003557"/>
    </source>
</evidence>
<evidence type="ECO:0000313" key="8">
    <source>
        <dbReference type="EMBL" id="NYD28814.1"/>
    </source>
</evidence>
<dbReference type="InterPro" id="IPR020613">
    <property type="entry name" value="Thiolase_CS"/>
</dbReference>
<comment type="similarity">
    <text evidence="1 5">Belongs to the thiolase-like superfamily. Thiolase family.</text>
</comment>
<evidence type="ECO:0000256" key="3">
    <source>
        <dbReference type="ARBA" id="ARBA00023315"/>
    </source>
</evidence>
<dbReference type="EMBL" id="JACCBF010000001">
    <property type="protein sequence ID" value="NYD28814.1"/>
    <property type="molecule type" value="Genomic_DNA"/>
</dbReference>
<evidence type="ECO:0000256" key="4">
    <source>
        <dbReference type="PIRSR" id="PIRSR000429-1"/>
    </source>
</evidence>
<dbReference type="RefSeq" id="WP_179725006.1">
    <property type="nucleotide sequence ID" value="NZ_BAABEF010000001.1"/>
</dbReference>
<organism evidence="8 9">
    <name type="scientific">Nocardioides kongjuensis</name>
    <dbReference type="NCBI Taxonomy" id="349522"/>
    <lineage>
        <taxon>Bacteria</taxon>
        <taxon>Bacillati</taxon>
        <taxon>Actinomycetota</taxon>
        <taxon>Actinomycetes</taxon>
        <taxon>Propionibacteriales</taxon>
        <taxon>Nocardioidaceae</taxon>
        <taxon>Nocardioides</taxon>
    </lineage>
</organism>
<dbReference type="PIRSF" id="PIRSF000429">
    <property type="entry name" value="Ac-CoA_Ac_transf"/>
    <property type="match status" value="1"/>
</dbReference>
<comment type="caution">
    <text evidence="8">The sequence shown here is derived from an EMBL/GenBank/DDBJ whole genome shotgun (WGS) entry which is preliminary data.</text>
</comment>
<feature type="active site" description="Acyl-thioester intermediate" evidence="4">
    <location>
        <position position="88"/>
    </location>
</feature>
<feature type="active site" description="Proton acceptor" evidence="4">
    <location>
        <position position="332"/>
    </location>
</feature>
<dbReference type="InterPro" id="IPR002155">
    <property type="entry name" value="Thiolase"/>
</dbReference>
<dbReference type="PANTHER" id="PTHR43365:SF1">
    <property type="entry name" value="ACETYL-COA C-ACYLTRANSFERASE"/>
    <property type="match status" value="1"/>
</dbReference>
<evidence type="ECO:0000256" key="2">
    <source>
        <dbReference type="ARBA" id="ARBA00022679"/>
    </source>
</evidence>
<dbReference type="GO" id="GO:0003985">
    <property type="term" value="F:acetyl-CoA C-acetyltransferase activity"/>
    <property type="evidence" value="ECO:0007669"/>
    <property type="project" value="UniProtKB-EC"/>
</dbReference>
<dbReference type="InterPro" id="IPR020617">
    <property type="entry name" value="Thiolase_C"/>
</dbReference>
<keyword evidence="9" id="KW-1185">Reference proteome</keyword>
<dbReference type="Pfam" id="PF00108">
    <property type="entry name" value="Thiolase_N"/>
    <property type="match status" value="1"/>
</dbReference>
<evidence type="ECO:0000256" key="1">
    <source>
        <dbReference type="ARBA" id="ARBA00010982"/>
    </source>
</evidence>
<dbReference type="InterPro" id="IPR016039">
    <property type="entry name" value="Thiolase-like"/>
</dbReference>
<proteinExistence type="inferred from homology"/>
<dbReference type="Pfam" id="PF02803">
    <property type="entry name" value="Thiolase_C"/>
    <property type="match status" value="1"/>
</dbReference>
<dbReference type="InterPro" id="IPR020616">
    <property type="entry name" value="Thiolase_N"/>
</dbReference>
<dbReference type="SUPFAM" id="SSF53901">
    <property type="entry name" value="Thiolase-like"/>
    <property type="match status" value="2"/>
</dbReference>
<evidence type="ECO:0000259" key="6">
    <source>
        <dbReference type="Pfam" id="PF00108"/>
    </source>
</evidence>
<dbReference type="Proteomes" id="UP000582231">
    <property type="component" value="Unassembled WGS sequence"/>
</dbReference>
<dbReference type="PANTHER" id="PTHR43365">
    <property type="entry name" value="BLR7806 PROTEIN"/>
    <property type="match status" value="1"/>
</dbReference>
<dbReference type="CDD" id="cd00751">
    <property type="entry name" value="thiolase"/>
    <property type="match status" value="1"/>
</dbReference>
<feature type="domain" description="Thiolase C-terminal" evidence="7">
    <location>
        <begin position="253"/>
        <end position="368"/>
    </location>
</feature>
<evidence type="ECO:0000313" key="9">
    <source>
        <dbReference type="Proteomes" id="UP000582231"/>
    </source>
</evidence>
<accession>A0A852RL56</accession>
<protein>
    <submittedName>
        <fullName evidence="8">Acetyl-CoA C-acetyltransferase</fullName>
        <ecNumber evidence="8">2.3.1.9</ecNumber>
    </submittedName>
</protein>
<dbReference type="AlphaFoldDB" id="A0A852RL56"/>
<evidence type="ECO:0000259" key="7">
    <source>
        <dbReference type="Pfam" id="PF02803"/>
    </source>
</evidence>
<dbReference type="PROSITE" id="PS00737">
    <property type="entry name" value="THIOLASE_2"/>
    <property type="match status" value="1"/>
</dbReference>
<dbReference type="EC" id="2.3.1.9" evidence="8"/>
<gene>
    <name evidence="8" type="ORF">BJ958_000360</name>
</gene>